<dbReference type="GO" id="GO:0008758">
    <property type="term" value="F:UDP-2,3-diacylglucosamine hydrolase activity"/>
    <property type="evidence" value="ECO:0007669"/>
    <property type="project" value="TreeGrafter"/>
</dbReference>
<dbReference type="CDD" id="cd07385">
    <property type="entry name" value="MPP_YkuE_C"/>
    <property type="match status" value="1"/>
</dbReference>
<evidence type="ECO:0000256" key="1">
    <source>
        <dbReference type="ARBA" id="ARBA00022723"/>
    </source>
</evidence>
<dbReference type="InterPro" id="IPR004843">
    <property type="entry name" value="Calcineurin-like_PHP"/>
</dbReference>
<dbReference type="HOGENOM" id="CLU_025443_3_3_2"/>
<keyword evidence="3" id="KW-0472">Membrane</keyword>
<dbReference type="GO" id="GO:0046872">
    <property type="term" value="F:metal ion binding"/>
    <property type="evidence" value="ECO:0007669"/>
    <property type="project" value="UniProtKB-KW"/>
</dbReference>
<dbReference type="RefSeq" id="WP_082093094.1">
    <property type="nucleotide sequence ID" value="NZ_CP009508.1"/>
</dbReference>
<dbReference type="InterPro" id="IPR029052">
    <property type="entry name" value="Metallo-depent_PP-like"/>
</dbReference>
<dbReference type="InterPro" id="IPR051158">
    <property type="entry name" value="Metallophosphoesterase_sf"/>
</dbReference>
<dbReference type="STRING" id="1434118.MSSAC_3481"/>
<accession>A0A0E3LDY3</accession>
<dbReference type="GeneID" id="24873176"/>
<dbReference type="PANTHER" id="PTHR31302">
    <property type="entry name" value="TRANSMEMBRANE PROTEIN WITH METALLOPHOSPHOESTERASE DOMAIN-RELATED"/>
    <property type="match status" value="1"/>
</dbReference>
<dbReference type="Proteomes" id="UP000033123">
    <property type="component" value="Chromosome"/>
</dbReference>
<protein>
    <recommendedName>
        <fullName evidence="4">Calcineurin-like phosphoesterase domain-containing protein</fullName>
    </recommendedName>
</protein>
<dbReference type="Gene3D" id="3.60.21.10">
    <property type="match status" value="1"/>
</dbReference>
<keyword evidence="2" id="KW-0378">Hydrolase</keyword>
<sequence length="283" mass="31845">MKIKKVKLPEILKFSVIVFAFLATCSIYSFIEPYLIEEQITIISDSDVPRNFTGKKIVFISDIHHGQFFERDRVAALVRKVNELDPDIIVLGGDYIYGSTAYIEPCFEELSGLKAKMGVFGVTGNHDEWGDYNLTVTSMEKAGIIVLSDRAEWLEIGEDKIKIAGIDWHDSRHFSGEPDIGPLIMDVEENDFVILVSHTPDFAEELRTGKVDLLLSGHTHGGQITFFGFWAPYVPSYYGQKYRSGIVKTDRTTVLISNGVGNTFLPIRFFARPQINIVILENG</sequence>
<organism evidence="5 6">
    <name type="scientific">Methanosarcina siciliae C2J</name>
    <dbReference type="NCBI Taxonomy" id="1434118"/>
    <lineage>
        <taxon>Archaea</taxon>
        <taxon>Methanobacteriati</taxon>
        <taxon>Methanobacteriota</taxon>
        <taxon>Stenosarchaea group</taxon>
        <taxon>Methanomicrobia</taxon>
        <taxon>Methanosarcinales</taxon>
        <taxon>Methanosarcinaceae</taxon>
        <taxon>Methanosarcina</taxon>
    </lineage>
</organism>
<keyword evidence="3" id="KW-0812">Transmembrane</keyword>
<proteinExistence type="predicted"/>
<evidence type="ECO:0000313" key="6">
    <source>
        <dbReference type="Proteomes" id="UP000033123"/>
    </source>
</evidence>
<dbReference type="PATRIC" id="fig|1434118.4.peg.4489"/>
<dbReference type="EMBL" id="CP009508">
    <property type="protein sequence ID" value="AKB38071.1"/>
    <property type="molecule type" value="Genomic_DNA"/>
</dbReference>
<keyword evidence="3" id="KW-1133">Transmembrane helix</keyword>
<feature type="transmembrane region" description="Helical" evidence="3">
    <location>
        <begin position="12"/>
        <end position="31"/>
    </location>
</feature>
<gene>
    <name evidence="5" type="ORF">MSSAC_3481</name>
</gene>
<dbReference type="PANTHER" id="PTHR31302:SF31">
    <property type="entry name" value="PHOSPHODIESTERASE YAEI"/>
    <property type="match status" value="1"/>
</dbReference>
<feature type="domain" description="Calcineurin-like phosphoesterase" evidence="4">
    <location>
        <begin position="56"/>
        <end position="221"/>
    </location>
</feature>
<evidence type="ECO:0000256" key="2">
    <source>
        <dbReference type="ARBA" id="ARBA00022801"/>
    </source>
</evidence>
<dbReference type="Pfam" id="PF00149">
    <property type="entry name" value="Metallophos"/>
    <property type="match status" value="1"/>
</dbReference>
<dbReference type="GO" id="GO:0016020">
    <property type="term" value="C:membrane"/>
    <property type="evidence" value="ECO:0007669"/>
    <property type="project" value="GOC"/>
</dbReference>
<keyword evidence="1" id="KW-0479">Metal-binding</keyword>
<evidence type="ECO:0000256" key="3">
    <source>
        <dbReference type="SAM" id="Phobius"/>
    </source>
</evidence>
<dbReference type="SUPFAM" id="SSF56300">
    <property type="entry name" value="Metallo-dependent phosphatases"/>
    <property type="match status" value="1"/>
</dbReference>
<reference evidence="5 6" key="1">
    <citation type="submission" date="2014-07" db="EMBL/GenBank/DDBJ databases">
        <title>Methanogenic archaea and the global carbon cycle.</title>
        <authorList>
            <person name="Henriksen J.R."/>
            <person name="Luke J."/>
            <person name="Reinhart S."/>
            <person name="Benedict M.N."/>
            <person name="Youngblut N.D."/>
            <person name="Metcalf M.E."/>
            <person name="Whitaker R.J."/>
            <person name="Metcalf W.W."/>
        </authorList>
    </citation>
    <scope>NUCLEOTIDE SEQUENCE [LARGE SCALE GENOMIC DNA]</scope>
    <source>
        <strain evidence="5 6">C2J</strain>
    </source>
</reference>
<dbReference type="GO" id="GO:0009245">
    <property type="term" value="P:lipid A biosynthetic process"/>
    <property type="evidence" value="ECO:0007669"/>
    <property type="project" value="TreeGrafter"/>
</dbReference>
<dbReference type="KEGG" id="msj:MSSAC_3481"/>
<dbReference type="AlphaFoldDB" id="A0A0E3LDY3"/>
<evidence type="ECO:0000259" key="4">
    <source>
        <dbReference type="Pfam" id="PF00149"/>
    </source>
</evidence>
<evidence type="ECO:0000313" key="5">
    <source>
        <dbReference type="EMBL" id="AKB38071.1"/>
    </source>
</evidence>
<name>A0A0E3LDY3_9EURY</name>